<dbReference type="InterPro" id="IPR014729">
    <property type="entry name" value="Rossmann-like_a/b/a_fold"/>
</dbReference>
<dbReference type="InterPro" id="IPR018317">
    <property type="entry name" value="QueC"/>
</dbReference>
<name>A0A3S2W4P3_9BACI</name>
<organism evidence="1 2">
    <name type="scientific">Niallia taxi</name>
    <dbReference type="NCBI Taxonomy" id="2499688"/>
    <lineage>
        <taxon>Bacteria</taxon>
        <taxon>Bacillati</taxon>
        <taxon>Bacillota</taxon>
        <taxon>Bacilli</taxon>
        <taxon>Bacillales</taxon>
        <taxon>Bacillaceae</taxon>
        <taxon>Niallia</taxon>
    </lineage>
</organism>
<dbReference type="EMBL" id="RZTZ01000003">
    <property type="protein sequence ID" value="RVT63646.1"/>
    <property type="molecule type" value="Genomic_DNA"/>
</dbReference>
<proteinExistence type="predicted"/>
<dbReference type="AlphaFoldDB" id="A0A3S2W4P3"/>
<dbReference type="RefSeq" id="WP_127738123.1">
    <property type="nucleotide sequence ID" value="NZ_JAMAVA010000012.1"/>
</dbReference>
<dbReference type="Proteomes" id="UP000288024">
    <property type="component" value="Unassembled WGS sequence"/>
</dbReference>
<accession>A0A3S2W4P3</accession>
<sequence length="378" mass="43542">MNVKNDLLTNLHREVLHGMYFDYNDTSSKLIDLITIMGSLFVFEPDIKKDQKDLDISIPVFNVSFWDKEKAAIEALFEWITDKPVPVQFTVINPLEKNDVFLSLPANQDVALFYDDIESIAGLKTDKSMFDYIRIINKDNEKQKQQKLAAFLRKSVADSSEILDAPIKLLNKRKTTPAAILFVIAIAAAKSYFNDGSKVFYYQSKQINMDYLNNPSLLPKAAHPRTYQMMNALYKSTSVDMSIETPLLQKSRAEVIKELPKEYKQQIKNTNECVRMKRKIDKAMYTPCGICLACLQRKIALSAAESEVYDGFYQYDYGQKIAEITNEQDQQLYTETVDLMQALYEQVKITQPFTEEEQHIASEFILAFDVFLSKYSPF</sequence>
<protein>
    <submittedName>
        <fullName evidence="1">Uncharacterized protein</fullName>
    </submittedName>
</protein>
<dbReference type="Gene3D" id="3.40.50.620">
    <property type="entry name" value="HUPs"/>
    <property type="match status" value="1"/>
</dbReference>
<evidence type="ECO:0000313" key="2">
    <source>
        <dbReference type="Proteomes" id="UP000288024"/>
    </source>
</evidence>
<gene>
    <name evidence="1" type="ORF">EM808_10285</name>
</gene>
<reference evidence="1 2" key="1">
    <citation type="submission" date="2019-01" db="EMBL/GenBank/DDBJ databases">
        <title>Bacillus sp. M5HDSG1-1, whole genome shotgun sequence.</title>
        <authorList>
            <person name="Tuo L."/>
        </authorList>
    </citation>
    <scope>NUCLEOTIDE SEQUENCE [LARGE SCALE GENOMIC DNA]</scope>
    <source>
        <strain evidence="1 2">M5HDSG1-1</strain>
    </source>
</reference>
<dbReference type="Pfam" id="PF06508">
    <property type="entry name" value="QueC"/>
    <property type="match status" value="1"/>
</dbReference>
<keyword evidence="2" id="KW-1185">Reference proteome</keyword>
<comment type="caution">
    <text evidence="1">The sequence shown here is derived from an EMBL/GenBank/DDBJ whole genome shotgun (WGS) entry which is preliminary data.</text>
</comment>
<evidence type="ECO:0000313" key="1">
    <source>
        <dbReference type="EMBL" id="RVT63646.1"/>
    </source>
</evidence>